<sequence>MGGPTAGTGGWVGLTPKIETTGLASRHSHHINCLRRRLIRGFDVATSPFAYMSPPRFESETRHLNNQSQLLVALIGCFCEVHGIIVDWLIGLITKTTQDSS</sequence>
<proteinExistence type="predicted"/>
<dbReference type="EMBL" id="JASCZI010272413">
    <property type="protein sequence ID" value="MED6222108.1"/>
    <property type="molecule type" value="Genomic_DNA"/>
</dbReference>
<accession>A0ABU6ZJG7</accession>
<organism evidence="1 2">
    <name type="scientific">Stylosanthes scabra</name>
    <dbReference type="NCBI Taxonomy" id="79078"/>
    <lineage>
        <taxon>Eukaryota</taxon>
        <taxon>Viridiplantae</taxon>
        <taxon>Streptophyta</taxon>
        <taxon>Embryophyta</taxon>
        <taxon>Tracheophyta</taxon>
        <taxon>Spermatophyta</taxon>
        <taxon>Magnoliopsida</taxon>
        <taxon>eudicotyledons</taxon>
        <taxon>Gunneridae</taxon>
        <taxon>Pentapetalae</taxon>
        <taxon>rosids</taxon>
        <taxon>fabids</taxon>
        <taxon>Fabales</taxon>
        <taxon>Fabaceae</taxon>
        <taxon>Papilionoideae</taxon>
        <taxon>50 kb inversion clade</taxon>
        <taxon>dalbergioids sensu lato</taxon>
        <taxon>Dalbergieae</taxon>
        <taxon>Pterocarpus clade</taxon>
        <taxon>Stylosanthes</taxon>
    </lineage>
</organism>
<keyword evidence="2" id="KW-1185">Reference proteome</keyword>
<protein>
    <submittedName>
        <fullName evidence="1">Uncharacterized protein</fullName>
    </submittedName>
</protein>
<name>A0ABU6ZJG7_9FABA</name>
<gene>
    <name evidence="1" type="ORF">PIB30_061257</name>
</gene>
<evidence type="ECO:0000313" key="1">
    <source>
        <dbReference type="EMBL" id="MED6222108.1"/>
    </source>
</evidence>
<dbReference type="Proteomes" id="UP001341840">
    <property type="component" value="Unassembled WGS sequence"/>
</dbReference>
<evidence type="ECO:0000313" key="2">
    <source>
        <dbReference type="Proteomes" id="UP001341840"/>
    </source>
</evidence>
<comment type="caution">
    <text evidence="1">The sequence shown here is derived from an EMBL/GenBank/DDBJ whole genome shotgun (WGS) entry which is preliminary data.</text>
</comment>
<reference evidence="1 2" key="1">
    <citation type="journal article" date="2023" name="Plants (Basel)">
        <title>Bridging the Gap: Combining Genomics and Transcriptomics Approaches to Understand Stylosanthes scabra, an Orphan Legume from the Brazilian Caatinga.</title>
        <authorList>
            <person name="Ferreira-Neto J.R.C."/>
            <person name="da Silva M.D."/>
            <person name="Binneck E."/>
            <person name="de Melo N.F."/>
            <person name="da Silva R.H."/>
            <person name="de Melo A.L.T.M."/>
            <person name="Pandolfi V."/>
            <person name="Bustamante F.O."/>
            <person name="Brasileiro-Vidal A.C."/>
            <person name="Benko-Iseppon A.M."/>
        </authorList>
    </citation>
    <scope>NUCLEOTIDE SEQUENCE [LARGE SCALE GENOMIC DNA]</scope>
    <source>
        <tissue evidence="1">Leaves</tissue>
    </source>
</reference>